<dbReference type="InterPro" id="IPR017964">
    <property type="entry name" value="DNA-dir_DNA_pol_B_CS"/>
</dbReference>
<dbReference type="GO" id="GO:0003887">
    <property type="term" value="F:DNA-directed DNA polymerase activity"/>
    <property type="evidence" value="ECO:0007669"/>
    <property type="project" value="UniProtKB-KW"/>
</dbReference>
<reference evidence="7 8" key="2">
    <citation type="journal article" date="2008" name="Nature">
        <title>The Phaeodactylum genome reveals the evolutionary history of diatom genomes.</title>
        <authorList>
            <person name="Bowler C."/>
            <person name="Allen A.E."/>
            <person name="Badger J.H."/>
            <person name="Grimwood J."/>
            <person name="Jabbari K."/>
            <person name="Kuo A."/>
            <person name="Maheswari U."/>
            <person name="Martens C."/>
            <person name="Maumus F."/>
            <person name="Otillar R.P."/>
            <person name="Rayko E."/>
            <person name="Salamov A."/>
            <person name="Vandepoele K."/>
            <person name="Beszteri B."/>
            <person name="Gruber A."/>
            <person name="Heijde M."/>
            <person name="Katinka M."/>
            <person name="Mock T."/>
            <person name="Valentin K."/>
            <person name="Verret F."/>
            <person name="Berges J.A."/>
            <person name="Brownlee C."/>
            <person name="Cadoret J.P."/>
            <person name="Chiovitti A."/>
            <person name="Choi C.J."/>
            <person name="Coesel S."/>
            <person name="De Martino A."/>
            <person name="Detter J.C."/>
            <person name="Durkin C."/>
            <person name="Falciatore A."/>
            <person name="Fournet J."/>
            <person name="Haruta M."/>
            <person name="Huysman M.J."/>
            <person name="Jenkins B.D."/>
            <person name="Jiroutova K."/>
            <person name="Jorgensen R.E."/>
            <person name="Joubert Y."/>
            <person name="Kaplan A."/>
            <person name="Kroger N."/>
            <person name="Kroth P.G."/>
            <person name="La Roche J."/>
            <person name="Lindquist E."/>
            <person name="Lommer M."/>
            <person name="Martin-Jezequel V."/>
            <person name="Lopez P.J."/>
            <person name="Lucas S."/>
            <person name="Mangogna M."/>
            <person name="McGinnis K."/>
            <person name="Medlin L.K."/>
            <person name="Montsant A."/>
            <person name="Oudot-Le Secq M.P."/>
            <person name="Napoli C."/>
            <person name="Obornik M."/>
            <person name="Parker M.S."/>
            <person name="Petit J.L."/>
            <person name="Porcel B.M."/>
            <person name="Poulsen N."/>
            <person name="Robison M."/>
            <person name="Rychlewski L."/>
            <person name="Rynearson T.A."/>
            <person name="Schmutz J."/>
            <person name="Shapiro H."/>
            <person name="Siaut M."/>
            <person name="Stanley M."/>
            <person name="Sussman M.R."/>
            <person name="Taylor A.R."/>
            <person name="Vardi A."/>
            <person name="von Dassow P."/>
            <person name="Vyverman W."/>
            <person name="Willis A."/>
            <person name="Wyrwicz L.S."/>
            <person name="Rokhsar D.S."/>
            <person name="Weissenbach J."/>
            <person name="Armbrust E.V."/>
            <person name="Green B.R."/>
            <person name="Van de Peer Y."/>
            <person name="Grigoriev I.V."/>
        </authorList>
    </citation>
    <scope>NUCLEOTIDE SEQUENCE [LARGE SCALE GENOMIC DNA]</scope>
    <source>
        <strain evidence="7 8">CCMP1335</strain>
    </source>
</reference>
<dbReference type="InterPro" id="IPR023211">
    <property type="entry name" value="DNA_pol_palm_dom_sf"/>
</dbReference>
<dbReference type="Gene3D" id="3.30.420.10">
    <property type="entry name" value="Ribonuclease H-like superfamily/Ribonuclease H"/>
    <property type="match status" value="1"/>
</dbReference>
<comment type="catalytic activity">
    <reaction evidence="5">
        <text>DNA(n) + a 2'-deoxyribonucleoside 5'-triphosphate = DNA(n+1) + diphosphate</text>
        <dbReference type="Rhea" id="RHEA:22508"/>
        <dbReference type="Rhea" id="RHEA-COMP:17339"/>
        <dbReference type="Rhea" id="RHEA-COMP:17340"/>
        <dbReference type="ChEBI" id="CHEBI:33019"/>
        <dbReference type="ChEBI" id="CHEBI:61560"/>
        <dbReference type="ChEBI" id="CHEBI:173112"/>
        <dbReference type="EC" id="2.7.7.7"/>
    </reaction>
</comment>
<dbReference type="STRING" id="35128.B8CCQ9"/>
<dbReference type="GO" id="GO:0006281">
    <property type="term" value="P:DNA repair"/>
    <property type="evidence" value="ECO:0007669"/>
    <property type="project" value="InterPro"/>
</dbReference>
<feature type="non-terminal residue" evidence="7">
    <location>
        <position position="759"/>
    </location>
</feature>
<evidence type="ECO:0000256" key="5">
    <source>
        <dbReference type="RuleBase" id="RU000442"/>
    </source>
</evidence>
<dbReference type="Proteomes" id="UP000001449">
    <property type="component" value="Chromosome 14"/>
</dbReference>
<gene>
    <name evidence="7" type="ORF">THAPSDRAFT_264222</name>
</gene>
<dbReference type="InterPro" id="IPR043502">
    <property type="entry name" value="DNA/RNA_pol_sf"/>
</dbReference>
<dbReference type="SMART" id="SM00486">
    <property type="entry name" value="POLBc"/>
    <property type="match status" value="1"/>
</dbReference>
<dbReference type="InterPro" id="IPR030559">
    <property type="entry name" value="PolZ_Rev3"/>
</dbReference>
<dbReference type="RefSeq" id="XP_002293811.1">
    <property type="nucleotide sequence ID" value="XM_002293775.1"/>
</dbReference>
<evidence type="ECO:0000259" key="6">
    <source>
        <dbReference type="Pfam" id="PF00136"/>
    </source>
</evidence>
<dbReference type="PROSITE" id="PS00116">
    <property type="entry name" value="DNA_POLYMERASE_B"/>
    <property type="match status" value="1"/>
</dbReference>
<dbReference type="GO" id="GO:0006260">
    <property type="term" value="P:DNA replication"/>
    <property type="evidence" value="ECO:0007669"/>
    <property type="project" value="UniProtKB-KW"/>
</dbReference>
<dbReference type="GO" id="GO:0000166">
    <property type="term" value="F:nucleotide binding"/>
    <property type="evidence" value="ECO:0007669"/>
    <property type="project" value="InterPro"/>
</dbReference>
<organism evidence="7 8">
    <name type="scientific">Thalassiosira pseudonana</name>
    <name type="common">Marine diatom</name>
    <name type="synonym">Cyclotella nana</name>
    <dbReference type="NCBI Taxonomy" id="35128"/>
    <lineage>
        <taxon>Eukaryota</taxon>
        <taxon>Sar</taxon>
        <taxon>Stramenopiles</taxon>
        <taxon>Ochrophyta</taxon>
        <taxon>Bacillariophyta</taxon>
        <taxon>Coscinodiscophyceae</taxon>
        <taxon>Thalassiosirophycidae</taxon>
        <taxon>Thalassiosirales</taxon>
        <taxon>Thalassiosiraceae</taxon>
        <taxon>Thalassiosira</taxon>
    </lineage>
</organism>
<dbReference type="eggNOG" id="KOG0968">
    <property type="taxonomic scope" value="Eukaryota"/>
</dbReference>
<dbReference type="InterPro" id="IPR012337">
    <property type="entry name" value="RNaseH-like_sf"/>
</dbReference>
<evidence type="ECO:0000256" key="1">
    <source>
        <dbReference type="ARBA" id="ARBA00005755"/>
    </source>
</evidence>
<comment type="similarity">
    <text evidence="1 5">Belongs to the DNA polymerase type-B family.</text>
</comment>
<dbReference type="Gene3D" id="1.10.132.60">
    <property type="entry name" value="DNA polymerase family B, C-terminal domain"/>
    <property type="match status" value="1"/>
</dbReference>
<dbReference type="Gene3D" id="1.10.287.690">
    <property type="entry name" value="Helix hairpin bin"/>
    <property type="match status" value="1"/>
</dbReference>
<reference evidence="7 8" key="1">
    <citation type="journal article" date="2004" name="Science">
        <title>The genome of the diatom Thalassiosira pseudonana: ecology, evolution, and metabolism.</title>
        <authorList>
            <person name="Armbrust E.V."/>
            <person name="Berges J.A."/>
            <person name="Bowler C."/>
            <person name="Green B.R."/>
            <person name="Martinez D."/>
            <person name="Putnam N.H."/>
            <person name="Zhou S."/>
            <person name="Allen A.E."/>
            <person name="Apt K.E."/>
            <person name="Bechner M."/>
            <person name="Brzezinski M.A."/>
            <person name="Chaal B.K."/>
            <person name="Chiovitti A."/>
            <person name="Davis A.K."/>
            <person name="Demarest M.S."/>
            <person name="Detter J.C."/>
            <person name="Glavina T."/>
            <person name="Goodstein D."/>
            <person name="Hadi M.Z."/>
            <person name="Hellsten U."/>
            <person name="Hildebrand M."/>
            <person name="Jenkins B.D."/>
            <person name="Jurka J."/>
            <person name="Kapitonov V.V."/>
            <person name="Kroger N."/>
            <person name="Lau W.W."/>
            <person name="Lane T.W."/>
            <person name="Larimer F.W."/>
            <person name="Lippmeier J.C."/>
            <person name="Lucas S."/>
            <person name="Medina M."/>
            <person name="Montsant A."/>
            <person name="Obornik M."/>
            <person name="Parker M.S."/>
            <person name="Palenik B."/>
            <person name="Pazour G.J."/>
            <person name="Richardson P.M."/>
            <person name="Rynearson T.A."/>
            <person name="Saito M.A."/>
            <person name="Schwartz D.C."/>
            <person name="Thamatrakoln K."/>
            <person name="Valentin K."/>
            <person name="Vardi A."/>
            <person name="Wilkerson F.P."/>
            <person name="Rokhsar D.S."/>
        </authorList>
    </citation>
    <scope>NUCLEOTIDE SEQUENCE [LARGE SCALE GENOMIC DNA]</scope>
    <source>
        <strain evidence="7 8">CCMP1335</strain>
    </source>
</reference>
<proteinExistence type="inferred from homology"/>
<evidence type="ECO:0000256" key="4">
    <source>
        <dbReference type="ARBA" id="ARBA00022932"/>
    </source>
</evidence>
<feature type="non-terminal residue" evidence="7">
    <location>
        <position position="1"/>
    </location>
</feature>
<dbReference type="PRINTS" id="PR00106">
    <property type="entry name" value="DNAPOLB"/>
</dbReference>
<dbReference type="EMBL" id="CM000649">
    <property type="protein sequence ID" value="EED88820.1"/>
    <property type="molecule type" value="Genomic_DNA"/>
</dbReference>
<dbReference type="InterPro" id="IPR006172">
    <property type="entry name" value="DNA-dir_DNA_pol_B"/>
</dbReference>
<keyword evidence="2 5" id="KW-0808">Transferase</keyword>
<dbReference type="InterPro" id="IPR006134">
    <property type="entry name" value="DNA-dir_DNA_pol_B_multi_dom"/>
</dbReference>
<dbReference type="InParanoid" id="B8CCQ9"/>
<evidence type="ECO:0000256" key="3">
    <source>
        <dbReference type="ARBA" id="ARBA00022695"/>
    </source>
</evidence>
<dbReference type="GO" id="GO:0019985">
    <property type="term" value="P:translesion synthesis"/>
    <property type="evidence" value="ECO:0007669"/>
    <property type="project" value="InterPro"/>
</dbReference>
<dbReference type="OMA" id="NAQYYIT"/>
<dbReference type="PANTHER" id="PTHR45812">
    <property type="entry name" value="DNA POLYMERASE ZETA CATALYTIC SUBUNIT"/>
    <property type="match status" value="1"/>
</dbReference>
<dbReference type="InterPro" id="IPR036397">
    <property type="entry name" value="RNaseH_sf"/>
</dbReference>
<keyword evidence="5" id="KW-0235">DNA replication</keyword>
<keyword evidence="5" id="KW-0238">DNA-binding</keyword>
<dbReference type="PANTHER" id="PTHR45812:SF1">
    <property type="entry name" value="DNA POLYMERASE ZETA CATALYTIC SUBUNIT"/>
    <property type="match status" value="1"/>
</dbReference>
<name>B8CCQ9_THAPS</name>
<dbReference type="SUPFAM" id="SSF56672">
    <property type="entry name" value="DNA/RNA polymerases"/>
    <property type="match status" value="1"/>
</dbReference>
<dbReference type="GO" id="GO:0003677">
    <property type="term" value="F:DNA binding"/>
    <property type="evidence" value="ECO:0007669"/>
    <property type="project" value="UniProtKB-KW"/>
</dbReference>
<keyword evidence="8" id="KW-1185">Reference proteome</keyword>
<feature type="domain" description="DNA-directed DNA polymerase family B multifunctional" evidence="6">
    <location>
        <begin position="214"/>
        <end position="657"/>
    </location>
</feature>
<dbReference type="PaxDb" id="35128-Thaps264222"/>
<evidence type="ECO:0000313" key="8">
    <source>
        <dbReference type="Proteomes" id="UP000001449"/>
    </source>
</evidence>
<dbReference type="Gene3D" id="3.90.1600.10">
    <property type="entry name" value="Palm domain of DNA polymerase"/>
    <property type="match status" value="1"/>
</dbReference>
<dbReference type="GeneID" id="7441818"/>
<dbReference type="FunFam" id="1.10.287.690:FF:000023">
    <property type="entry name" value="DNA polymerase"/>
    <property type="match status" value="1"/>
</dbReference>
<protein>
    <recommendedName>
        <fullName evidence="5">DNA polymerase</fullName>
        <ecNumber evidence="5">2.7.7.7</ecNumber>
    </recommendedName>
</protein>
<dbReference type="AlphaFoldDB" id="B8CCQ9"/>
<dbReference type="GO" id="GO:0016035">
    <property type="term" value="C:zeta DNA polymerase complex"/>
    <property type="evidence" value="ECO:0007669"/>
    <property type="project" value="InterPro"/>
</dbReference>
<accession>B8CCQ9</accession>
<dbReference type="KEGG" id="tps:THAPSDRAFT_264222"/>
<dbReference type="SUPFAM" id="SSF53098">
    <property type="entry name" value="Ribonuclease H-like"/>
    <property type="match status" value="1"/>
</dbReference>
<keyword evidence="3 5" id="KW-0548">Nucleotidyltransferase</keyword>
<dbReference type="EC" id="2.7.7.7" evidence="5"/>
<keyword evidence="4 5" id="KW-0239">DNA-directed DNA polymerase</keyword>
<dbReference type="InterPro" id="IPR042087">
    <property type="entry name" value="DNA_pol_B_thumb"/>
</dbReference>
<dbReference type="HOGENOM" id="CLU_000203_4_0_1"/>
<evidence type="ECO:0000256" key="2">
    <source>
        <dbReference type="ARBA" id="ARBA00022679"/>
    </source>
</evidence>
<dbReference type="Pfam" id="PF00136">
    <property type="entry name" value="DNA_pol_B"/>
    <property type="match status" value="1"/>
</dbReference>
<sequence>SGIKIEKVSSEEGLLRRIASIVHNLDPDVLISWDTQGSGIGYLVERGVALGKPIDDSNGAGSLSSKCKIDMSRLLGRTPKASSDEDKSGGSGAFELGVEVDWARTGAAAASIVGRIVVCGWKICSEECKHPNASYQPAIVSTVLNKRIPFHDELLLTRWYSGDNGVQRWRVIEHKLACAISNVLLLDALDVLGRAGEGARLSGVEFSQSLPGIRGSQYKVEGVLLRALQSNMGYFFYSPSKADCSNQEALECQAMTLEPKSGFHFDPVVVCDFTALYPSLVIAYNLCYSTVAGKLDYHKRRTAAVLKHHMKSVPVRTKRDRAYAIPTGSVFVSESVLKGVLPQVLDEMLSTRAMLKKAAKEYKKRVPNLSPAVLRQIEARQLALKYVANVTYGYTSATFSGRSAVPLVADAIVECGRRTLTNAINVANTWGKEASGSIYGDTDSVFIKLPGRSVKEAFTFGEEYVKAVTASNPPPVQIKLEKVYAACLMQTKKKYCGMVHESTSQKRPVFEAKGIETVRRDQCSLTQKILRNALICSFQHGLGRTKEYLRTQWSLVHASRVPVSDFVLTGRVRSRYRGGKIGPVQAALARRLAEVDPGRVVRHKERLPYVIVASPGQSFKLRDCVLTPLELLEQWDAYTIHSAYYITKHVNAALQRCFGLAPFKINIHSWYDACPKPRKRIHYWPLSKVGSSSMISTYFGSDLCSLCGMKCKSTGSSRVAICGKCKEDSVNVSCIVIERLNKTQQQASRIAGICAACNG</sequence>
<evidence type="ECO:0000313" key="7">
    <source>
        <dbReference type="EMBL" id="EED88820.1"/>
    </source>
</evidence>